<proteinExistence type="predicted"/>
<gene>
    <name evidence="1" type="ORF">Tci_891867</name>
</gene>
<accession>A0A699UF75</accession>
<organism evidence="1">
    <name type="scientific">Tanacetum cinerariifolium</name>
    <name type="common">Dalmatian daisy</name>
    <name type="synonym">Chrysanthemum cinerariifolium</name>
    <dbReference type="NCBI Taxonomy" id="118510"/>
    <lineage>
        <taxon>Eukaryota</taxon>
        <taxon>Viridiplantae</taxon>
        <taxon>Streptophyta</taxon>
        <taxon>Embryophyta</taxon>
        <taxon>Tracheophyta</taxon>
        <taxon>Spermatophyta</taxon>
        <taxon>Magnoliopsida</taxon>
        <taxon>eudicotyledons</taxon>
        <taxon>Gunneridae</taxon>
        <taxon>Pentapetalae</taxon>
        <taxon>asterids</taxon>
        <taxon>campanulids</taxon>
        <taxon>Asterales</taxon>
        <taxon>Asteraceae</taxon>
        <taxon>Asteroideae</taxon>
        <taxon>Anthemideae</taxon>
        <taxon>Anthemidinae</taxon>
        <taxon>Tanacetum</taxon>
    </lineage>
</organism>
<comment type="caution">
    <text evidence="1">The sequence shown here is derived from an EMBL/GenBank/DDBJ whole genome shotgun (WGS) entry which is preliminary data.</text>
</comment>
<evidence type="ECO:0000313" key="1">
    <source>
        <dbReference type="EMBL" id="GFD19898.1"/>
    </source>
</evidence>
<dbReference type="EMBL" id="BKCJ011318159">
    <property type="protein sequence ID" value="GFD19898.1"/>
    <property type="molecule type" value="Genomic_DNA"/>
</dbReference>
<feature type="non-terminal residue" evidence="1">
    <location>
        <position position="160"/>
    </location>
</feature>
<name>A0A699UF75_TANCI</name>
<protein>
    <submittedName>
        <fullName evidence="1">Uncharacterized protein</fullName>
    </submittedName>
</protein>
<reference evidence="1" key="1">
    <citation type="journal article" date="2019" name="Sci. Rep.">
        <title>Draft genome of Tanacetum cinerariifolium, the natural source of mosquito coil.</title>
        <authorList>
            <person name="Yamashiro T."/>
            <person name="Shiraishi A."/>
            <person name="Satake H."/>
            <person name="Nakayama K."/>
        </authorList>
    </citation>
    <scope>NUCLEOTIDE SEQUENCE</scope>
</reference>
<sequence length="160" mass="17416">DVAGGIVGGVELLVVQRRAIAFLDAVVRIRQLHLRIGARHQEAEAVAMIANQRVEVRIELLGLVAIGALGRGREREAVLEIERTPRFAVEQRRHLRQTADVDRRTLARIAADLHARDALQRVGDGDVGQLADVFGRDRIGDRRGVALEVDGALLGATDTG</sequence>
<feature type="non-terminal residue" evidence="1">
    <location>
        <position position="1"/>
    </location>
</feature>
<dbReference type="AlphaFoldDB" id="A0A699UF75"/>